<reference evidence="1 2" key="1">
    <citation type="submission" date="2022-01" db="EMBL/GenBank/DDBJ databases">
        <title>Collection of gut derived symbiotic bacterial strains cultured from healthy donors.</title>
        <authorList>
            <person name="Lin H."/>
            <person name="Kohout C."/>
            <person name="Waligurski E."/>
            <person name="Pamer E.G."/>
        </authorList>
    </citation>
    <scope>NUCLEOTIDE SEQUENCE [LARGE SCALE GENOMIC DNA]</scope>
    <source>
        <strain evidence="1 2">DFI.7.58</strain>
    </source>
</reference>
<organism evidence="1 2">
    <name type="scientific">Anaeromassilibacillus senegalensis</name>
    <dbReference type="NCBI Taxonomy" id="1673717"/>
    <lineage>
        <taxon>Bacteria</taxon>
        <taxon>Bacillati</taxon>
        <taxon>Bacillota</taxon>
        <taxon>Clostridia</taxon>
        <taxon>Eubacteriales</taxon>
        <taxon>Acutalibacteraceae</taxon>
        <taxon>Anaeromassilibacillus</taxon>
    </lineage>
</organism>
<sequence>AREALCARRRRERHCVPAEDAVRPVKHCAVTIGLSISTKQNKQEKTFSLQITNLPPWQNPGWEIFFRNSQLLFSLPHKSLQNKKDLGKSNNS</sequence>
<feature type="non-terminal residue" evidence="1">
    <location>
        <position position="1"/>
    </location>
</feature>
<accession>A0ABS9MMT8</accession>
<evidence type="ECO:0000313" key="1">
    <source>
        <dbReference type="EMBL" id="MCG4611853.1"/>
    </source>
</evidence>
<proteinExistence type="predicted"/>
<dbReference type="RefSeq" id="WP_237967164.1">
    <property type="nucleotide sequence ID" value="NZ_JAKNHQ010000025.1"/>
</dbReference>
<protein>
    <submittedName>
        <fullName evidence="1">Uncharacterized protein</fullName>
    </submittedName>
</protein>
<gene>
    <name evidence="1" type="ORF">L0P57_13030</name>
</gene>
<name>A0ABS9MMT8_9FIRM</name>
<dbReference type="EMBL" id="JAKNHQ010000025">
    <property type="protein sequence ID" value="MCG4611853.1"/>
    <property type="molecule type" value="Genomic_DNA"/>
</dbReference>
<keyword evidence="2" id="KW-1185">Reference proteome</keyword>
<dbReference type="Proteomes" id="UP001298681">
    <property type="component" value="Unassembled WGS sequence"/>
</dbReference>
<evidence type="ECO:0000313" key="2">
    <source>
        <dbReference type="Proteomes" id="UP001298681"/>
    </source>
</evidence>
<comment type="caution">
    <text evidence="1">The sequence shown here is derived from an EMBL/GenBank/DDBJ whole genome shotgun (WGS) entry which is preliminary data.</text>
</comment>